<accession>A0A1H8SXU2</accession>
<dbReference type="GO" id="GO:0006508">
    <property type="term" value="P:proteolysis"/>
    <property type="evidence" value="ECO:0007669"/>
    <property type="project" value="InterPro"/>
</dbReference>
<dbReference type="PANTHER" id="PTHR12147:SF58">
    <property type="entry name" value="VACUOLAR MEMBRANE PROTEASE"/>
    <property type="match status" value="1"/>
</dbReference>
<dbReference type="EMBL" id="CP076607">
    <property type="protein sequence ID" value="QWU15600.1"/>
    <property type="molecule type" value="Genomic_DNA"/>
</dbReference>
<evidence type="ECO:0000313" key="11">
    <source>
        <dbReference type="EMBL" id="QWU15600.1"/>
    </source>
</evidence>
<dbReference type="OrthoDB" id="9762302at2"/>
<evidence type="ECO:0000256" key="7">
    <source>
        <dbReference type="ARBA" id="ARBA00023180"/>
    </source>
</evidence>
<reference evidence="11 14" key="2">
    <citation type="submission" date="2021-06" db="EMBL/GenBank/DDBJ databases">
        <title>Whole genome sequence of Paenibacillus sophorae DSM23020 for comparative genomics.</title>
        <authorList>
            <person name="Kim M.-J."/>
            <person name="Lee G."/>
            <person name="Shin J.-H."/>
        </authorList>
    </citation>
    <scope>NUCLEOTIDE SEQUENCE [LARGE SCALE GENOMIC DNA]</scope>
    <source>
        <strain evidence="11 14">DSM 23020</strain>
    </source>
</reference>
<feature type="transmembrane region" description="Helical" evidence="9">
    <location>
        <begin position="335"/>
        <end position="355"/>
    </location>
</feature>
<feature type="transmembrane region" description="Helical" evidence="9">
    <location>
        <begin position="410"/>
        <end position="427"/>
    </location>
</feature>
<dbReference type="Proteomes" id="UP000683429">
    <property type="component" value="Chromosome"/>
</dbReference>
<dbReference type="GO" id="GO:0005774">
    <property type="term" value="C:vacuolar membrane"/>
    <property type="evidence" value="ECO:0007669"/>
    <property type="project" value="UniProtKB-SubCell"/>
</dbReference>
<dbReference type="EMBL" id="FODH01000012">
    <property type="protein sequence ID" value="SEO83447.1"/>
    <property type="molecule type" value="Genomic_DNA"/>
</dbReference>
<evidence type="ECO:0000313" key="12">
    <source>
        <dbReference type="EMBL" id="SEO83447.1"/>
    </source>
</evidence>
<sequence>MSKIAYRTQPTAGSRMRGISTLIVMLLMVVLTLWQAQPPSLKPIDASSSDFSAERALQTIENIAQKPHPTGSVENARVRQYLIDQLKNMGLTPETDSGIAYAGHNFPSVAKVTNVVARLKGTDNSKAVLLMAHYDSVPTGPGASDDGTGVATELETLRTLKNGPPLKNDVIFLFTDGEEPGSLGAQVFWNHHPWSQEVGVVLNLEARGVSGASLMFQTSDQNGWLIDQFAQAGTHPVSNSIMGDLYRRLPNGSDLTVSNEKQVSGMNFAFGDNWPAYHTVMDNVANVDRASLQHQGDNTLKLVKQFGNTDLTNTKAPDAAYFNLLGLLVHYPQSWVVPITAAVTLLFVTVLVIGLRKHHLSLKKIALGLLVELLAMIVAPAVVFGIWKGIEALWAGDMYAPMGGLYDNNLYEIGFVTLTLAITALLLNRFKKQLGLLNLLGSGLLLWTLLMLAVSVVLPGAGYLFTWPLLINVIVLGIAMYKNDPEAMLEHPASMLVTMLPVVFFLTSVISLLFIFMPVTINAFAMVLVVLGLQLLLPQLSVCMESGKWWLPGTATLTTVVLLIISAFTAQPSSEQPVGNNISYYLNADTDKSVWVSWSDHTDEYLEQFLPNPQERTVDQVLPIGLPHMKVLTEAAPNVSLLAPDVQLKEDQTDVDGMRTIRLTVTSKYQAGKHLFQIPDPNVEKIAFNGTSFKRTNYTLPWNIEYFVTSDSPLTLEVTSKSKGKIKVIVSDVMDGLPNIIGKTFMSRSEMFMPEMFFDQSTIVSRTFEF</sequence>
<evidence type="ECO:0000259" key="10">
    <source>
        <dbReference type="Pfam" id="PF04389"/>
    </source>
</evidence>
<organism evidence="12 13">
    <name type="scientific">Paenibacillus sophorae</name>
    <dbReference type="NCBI Taxonomy" id="1333845"/>
    <lineage>
        <taxon>Bacteria</taxon>
        <taxon>Bacillati</taxon>
        <taxon>Bacillota</taxon>
        <taxon>Bacilli</taxon>
        <taxon>Bacillales</taxon>
        <taxon>Paenibacillaceae</taxon>
        <taxon>Paenibacillus</taxon>
    </lineage>
</organism>
<keyword evidence="9" id="KW-0472">Membrane</keyword>
<reference evidence="12 13" key="1">
    <citation type="submission" date="2016-10" db="EMBL/GenBank/DDBJ databases">
        <authorList>
            <person name="de Groot N.N."/>
        </authorList>
    </citation>
    <scope>NUCLEOTIDE SEQUENCE [LARGE SCALE GENOMIC DNA]</scope>
    <source>
        <strain evidence="12 13">CGMCC 1.10238</strain>
    </source>
</reference>
<dbReference type="Proteomes" id="UP000198809">
    <property type="component" value="Unassembled WGS sequence"/>
</dbReference>
<keyword evidence="14" id="KW-1185">Reference proteome</keyword>
<feature type="domain" description="Peptidase M28" evidence="10">
    <location>
        <begin position="114"/>
        <end position="302"/>
    </location>
</feature>
<dbReference type="RefSeq" id="WP_051500692.1">
    <property type="nucleotide sequence ID" value="NZ_CP076607.1"/>
</dbReference>
<comment type="function">
    <text evidence="1">May be involved in vacuolar sorting and osmoregulation.</text>
</comment>
<gene>
    <name evidence="11" type="ORF">KP014_27815</name>
    <name evidence="12" type="ORF">SAMN04487895_112157</name>
</gene>
<dbReference type="STRING" id="1333845.SAMN04487895_112157"/>
<feature type="transmembrane region" description="Helical" evidence="9">
    <location>
        <begin position="367"/>
        <end position="390"/>
    </location>
</feature>
<dbReference type="PANTHER" id="PTHR12147">
    <property type="entry name" value="METALLOPEPTIDASE M28 FAMILY MEMBER"/>
    <property type="match status" value="1"/>
</dbReference>
<evidence type="ECO:0000313" key="14">
    <source>
        <dbReference type="Proteomes" id="UP000683429"/>
    </source>
</evidence>
<dbReference type="GO" id="GO:0008235">
    <property type="term" value="F:metalloexopeptidase activity"/>
    <property type="evidence" value="ECO:0007669"/>
    <property type="project" value="InterPro"/>
</dbReference>
<feature type="transmembrane region" description="Helical" evidence="9">
    <location>
        <begin position="493"/>
        <end position="515"/>
    </location>
</feature>
<evidence type="ECO:0000256" key="3">
    <source>
        <dbReference type="ARBA" id="ARBA00010918"/>
    </source>
</evidence>
<evidence type="ECO:0000256" key="5">
    <source>
        <dbReference type="ARBA" id="ARBA00022554"/>
    </source>
</evidence>
<feature type="transmembrane region" description="Helical" evidence="9">
    <location>
        <begin position="549"/>
        <end position="568"/>
    </location>
</feature>
<keyword evidence="7" id="KW-0325">Glycoprotein</keyword>
<feature type="transmembrane region" description="Helical" evidence="9">
    <location>
        <begin position="16"/>
        <end position="34"/>
    </location>
</feature>
<dbReference type="InterPro" id="IPR045175">
    <property type="entry name" value="M28_fam"/>
</dbReference>
<evidence type="ECO:0000256" key="8">
    <source>
        <dbReference type="ARBA" id="ARBA00031512"/>
    </source>
</evidence>
<dbReference type="SUPFAM" id="SSF53187">
    <property type="entry name" value="Zn-dependent exopeptidases"/>
    <property type="match status" value="1"/>
</dbReference>
<dbReference type="InterPro" id="IPR007484">
    <property type="entry name" value="Peptidase_M28"/>
</dbReference>
<keyword evidence="5" id="KW-0926">Vacuole</keyword>
<dbReference type="Pfam" id="PF04389">
    <property type="entry name" value="Peptidase_M28"/>
    <property type="match status" value="1"/>
</dbReference>
<evidence type="ECO:0000256" key="9">
    <source>
        <dbReference type="SAM" id="Phobius"/>
    </source>
</evidence>
<keyword evidence="6 9" id="KW-1133">Transmembrane helix</keyword>
<comment type="subcellular location">
    <subcellularLocation>
        <location evidence="2">Vacuole membrane</location>
        <topology evidence="2">Multi-pass membrane protein</topology>
    </subcellularLocation>
</comment>
<protein>
    <recommendedName>
        <fullName evidence="4">Vacuolar membrane protease</fullName>
    </recommendedName>
    <alternativeName>
        <fullName evidence="8">FXNA-related family protease 1</fullName>
    </alternativeName>
</protein>
<name>A0A1H8SXU2_9BACL</name>
<comment type="similarity">
    <text evidence="3">Belongs to the peptidase M28 family.</text>
</comment>
<evidence type="ECO:0000256" key="6">
    <source>
        <dbReference type="ARBA" id="ARBA00022989"/>
    </source>
</evidence>
<proteinExistence type="inferred from homology"/>
<evidence type="ECO:0000256" key="1">
    <source>
        <dbReference type="ARBA" id="ARBA00003273"/>
    </source>
</evidence>
<feature type="transmembrane region" description="Helical" evidence="9">
    <location>
        <begin position="464"/>
        <end position="481"/>
    </location>
</feature>
<feature type="transmembrane region" description="Helical" evidence="9">
    <location>
        <begin position="434"/>
        <end position="458"/>
    </location>
</feature>
<keyword evidence="9" id="KW-0812">Transmembrane</keyword>
<dbReference type="Gene3D" id="3.40.630.10">
    <property type="entry name" value="Zn peptidases"/>
    <property type="match status" value="1"/>
</dbReference>
<evidence type="ECO:0000256" key="4">
    <source>
        <dbReference type="ARBA" id="ARBA00017435"/>
    </source>
</evidence>
<evidence type="ECO:0000313" key="13">
    <source>
        <dbReference type="Proteomes" id="UP000198809"/>
    </source>
</evidence>
<dbReference type="AlphaFoldDB" id="A0A1H8SXU2"/>
<feature type="transmembrane region" description="Helical" evidence="9">
    <location>
        <begin position="521"/>
        <end position="537"/>
    </location>
</feature>
<evidence type="ECO:0000256" key="2">
    <source>
        <dbReference type="ARBA" id="ARBA00004128"/>
    </source>
</evidence>